<evidence type="ECO:0000313" key="2">
    <source>
        <dbReference type="Proteomes" id="UP000191408"/>
    </source>
</evidence>
<accession>A0A1V6NWU8</accession>
<dbReference type="AlphaFoldDB" id="A0A1V6NWU8"/>
<reference evidence="2" key="1">
    <citation type="journal article" date="2017" name="Nat. Microbiol.">
        <title>Global analysis of biosynthetic gene clusters reveals vast potential of secondary metabolite production in Penicillium species.</title>
        <authorList>
            <person name="Nielsen J.C."/>
            <person name="Grijseels S."/>
            <person name="Prigent S."/>
            <person name="Ji B."/>
            <person name="Dainat J."/>
            <person name="Nielsen K.F."/>
            <person name="Frisvad J.C."/>
            <person name="Workman M."/>
            <person name="Nielsen J."/>
        </authorList>
    </citation>
    <scope>NUCLEOTIDE SEQUENCE [LARGE SCALE GENOMIC DNA]</scope>
    <source>
        <strain evidence="2">IBT 4502</strain>
    </source>
</reference>
<dbReference type="OrthoDB" id="4368470at2759"/>
<dbReference type="EMBL" id="MDYM01000002">
    <property type="protein sequence ID" value="OQD69181.1"/>
    <property type="molecule type" value="Genomic_DNA"/>
</dbReference>
<gene>
    <name evidence="1" type="ORF">PENPOL_c002G07143</name>
</gene>
<proteinExistence type="predicted"/>
<dbReference type="STRING" id="60169.A0A1V6NWU8"/>
<sequence>MFPRLLNHIPSPYSLYLFVRSSCDRLPSFVIESGWNESWNALMNDMYLSLIGGNGDVCAAAILKWNLSRRTILLSGFVDVRHTNGIPVKRQREETFAVPTGIGTRRLALTRQEVFGPRLTPDPARIQSPNIMVYLEMKDLRAVALRALHRMDLYPA</sequence>
<evidence type="ECO:0000313" key="1">
    <source>
        <dbReference type="EMBL" id="OQD69181.1"/>
    </source>
</evidence>
<protein>
    <submittedName>
        <fullName evidence="1">Uncharacterized protein</fullName>
    </submittedName>
</protein>
<dbReference type="Proteomes" id="UP000191408">
    <property type="component" value="Unassembled WGS sequence"/>
</dbReference>
<comment type="caution">
    <text evidence="1">The sequence shown here is derived from an EMBL/GenBank/DDBJ whole genome shotgun (WGS) entry which is preliminary data.</text>
</comment>
<name>A0A1V6NWU8_PENPO</name>
<keyword evidence="2" id="KW-1185">Reference proteome</keyword>
<organism evidence="1 2">
    <name type="scientific">Penicillium polonicum</name>
    <dbReference type="NCBI Taxonomy" id="60169"/>
    <lineage>
        <taxon>Eukaryota</taxon>
        <taxon>Fungi</taxon>
        <taxon>Dikarya</taxon>
        <taxon>Ascomycota</taxon>
        <taxon>Pezizomycotina</taxon>
        <taxon>Eurotiomycetes</taxon>
        <taxon>Eurotiomycetidae</taxon>
        <taxon>Eurotiales</taxon>
        <taxon>Aspergillaceae</taxon>
        <taxon>Penicillium</taxon>
    </lineage>
</organism>